<accession>A0A6P1QT04</accession>
<dbReference type="RefSeq" id="WP_120488457.1">
    <property type="nucleotide sequence ID" value="NZ_CP029149.1"/>
</dbReference>
<organism evidence="1 2">
    <name type="scientific">Bergeyella cardium</name>
    <dbReference type="NCBI Taxonomy" id="1585976"/>
    <lineage>
        <taxon>Bacteria</taxon>
        <taxon>Pseudomonadati</taxon>
        <taxon>Bacteroidota</taxon>
        <taxon>Flavobacteriia</taxon>
        <taxon>Flavobacteriales</taxon>
        <taxon>Weeksellaceae</taxon>
        <taxon>Bergeyella</taxon>
    </lineage>
</organism>
<keyword evidence="2" id="KW-1185">Reference proteome</keyword>
<reference evidence="1 2" key="1">
    <citation type="submission" date="2018-04" db="EMBL/GenBank/DDBJ databases">
        <title>Characteristic and Complete Genome Sequencing of A Novel Member of Infective Endocarditis Causative Bacteria: Bergeyella cardium QL-PH.</title>
        <authorList>
            <person name="Pan H."/>
            <person name="Sun E."/>
            <person name="Zhang Y."/>
        </authorList>
    </citation>
    <scope>NUCLEOTIDE SEQUENCE [LARGE SCALE GENOMIC DNA]</scope>
    <source>
        <strain evidence="1 2">HPQL</strain>
    </source>
</reference>
<dbReference type="AlphaFoldDB" id="A0A6P1QT04"/>
<protein>
    <submittedName>
        <fullName evidence="1">DUF4835 family protein</fullName>
    </submittedName>
</protein>
<dbReference type="KEGG" id="bcad:DBX24_02965"/>
<name>A0A6P1QT04_9FLAO</name>
<dbReference type="Proteomes" id="UP000464318">
    <property type="component" value="Chromosome"/>
</dbReference>
<proteinExistence type="predicted"/>
<dbReference type="InterPro" id="IPR032274">
    <property type="entry name" value="DUF4835"/>
</dbReference>
<dbReference type="EMBL" id="CP029149">
    <property type="protein sequence ID" value="QHN64929.1"/>
    <property type="molecule type" value="Genomic_DNA"/>
</dbReference>
<sequence>MKKIIFLFVLFVSFPLMNAQELLAEVSINHQQVQGSNVQLYKTLEKSLRDFINNTSWTGKRLQNFEKVKCNFAIIINSKEGNNFKASLVVQASRPVYNSTYNTPLLNINDKDFPFEYTENENLIFNERQFSGKNLIDVISFYVYVILGYDGDSFKMNGGQQWFEKAMKISQNSQNQRFGGWSVTEGLKTRAQLIDNLLKQENNTLRSVWYNYHRLGLDNLWRDNKNQAKKSLFDTLLRLKAYDNNFGMNYPFAIFMQAKADEIYEIFAIGTNTNININELKTMMQNFEPAKSQKWSKWK</sequence>
<dbReference type="OrthoDB" id="9773381at2"/>
<gene>
    <name evidence="1" type="ORF">DBX24_02965</name>
</gene>
<evidence type="ECO:0000313" key="2">
    <source>
        <dbReference type="Proteomes" id="UP000464318"/>
    </source>
</evidence>
<dbReference type="Pfam" id="PF16119">
    <property type="entry name" value="DUF4835"/>
    <property type="match status" value="1"/>
</dbReference>
<evidence type="ECO:0000313" key="1">
    <source>
        <dbReference type="EMBL" id="QHN64929.1"/>
    </source>
</evidence>